<dbReference type="AlphaFoldDB" id="A0A917FDL8"/>
<keyword evidence="2" id="KW-0812">Transmembrane</keyword>
<dbReference type="InterPro" id="IPR036249">
    <property type="entry name" value="Thioredoxin-like_sf"/>
</dbReference>
<dbReference type="Pfam" id="PF00578">
    <property type="entry name" value="AhpC-TSA"/>
    <property type="match status" value="1"/>
</dbReference>
<evidence type="ECO:0000256" key="2">
    <source>
        <dbReference type="SAM" id="Phobius"/>
    </source>
</evidence>
<reference evidence="4" key="1">
    <citation type="journal article" date="2014" name="Int. J. Syst. Evol. Microbiol.">
        <title>Complete genome sequence of Corynebacterium casei LMG S-19264T (=DSM 44701T), isolated from a smear-ripened cheese.</title>
        <authorList>
            <consortium name="US DOE Joint Genome Institute (JGI-PGF)"/>
            <person name="Walter F."/>
            <person name="Albersmeier A."/>
            <person name="Kalinowski J."/>
            <person name="Ruckert C."/>
        </authorList>
    </citation>
    <scope>NUCLEOTIDE SEQUENCE</scope>
    <source>
        <strain evidence="4">CCM 7897</strain>
    </source>
</reference>
<feature type="transmembrane region" description="Helical" evidence="2">
    <location>
        <begin position="159"/>
        <end position="181"/>
    </location>
</feature>
<sequence length="583" mass="60983">MALLMISYLAGVLTILSPCILPILPFVLARADRSLLHHTLPLLAGMALTFGLVATLAAVGGGWAVHANEIGRAAAVAVLVLFGLALLSRTVAGIISRPAVRLGERLLRTSAGAGSGGGDALLIGVATGLLWAPCAGPILGIVLTGAALKGAALDTTLLLTAYAAGAATSLAVAVLAGGRIITFLKRTLGFGEGVRKGLGIAVLAGVASITLGLDTGLLSRLSYAGTAGLEQSLLDHFGQADAAKAPALAGTAVDAGHPYHSGLPVEGTLPSLDGAVTWLNSVPLSAEAMRGKIVLVDFWTYSCINCIRTLPYIRAWAEKYKDQGLVVIGVHSPEFAFEKKLDNVQAAVRQFGIAYPVAVDSDFRIWRAFRNSYWPALYFVDAQGRIRHHQFGEGGYARSERVIQELLTEAGGSRGQADLVAPDARGAQAAPDLAALGSGETYLGYDKATGFASMESLGAGTPRDYTGSRPRLNQWALNGNWTVGAEHIALDVAGGTIIYRFRARDLHLVMGSGAGGRSLRFRVTIDGAPPGASHGSDTDADGNGRVDQTRLYQLVRQSGEVRERTFEIRFLDPGATAYAFTFG</sequence>
<feature type="region of interest" description="Disordered" evidence="1">
    <location>
        <begin position="527"/>
        <end position="546"/>
    </location>
</feature>
<dbReference type="InterPro" id="IPR050553">
    <property type="entry name" value="Thioredoxin_ResA/DsbE_sf"/>
</dbReference>
<dbReference type="PANTHER" id="PTHR42852">
    <property type="entry name" value="THIOL:DISULFIDE INTERCHANGE PROTEIN DSBE"/>
    <property type="match status" value="1"/>
</dbReference>
<evidence type="ECO:0000313" key="4">
    <source>
        <dbReference type="EMBL" id="GGF67944.1"/>
    </source>
</evidence>
<dbReference type="Gene3D" id="2.60.120.260">
    <property type="entry name" value="Galactose-binding domain-like"/>
    <property type="match status" value="1"/>
</dbReference>
<feature type="transmembrane region" description="Helical" evidence="2">
    <location>
        <begin position="40"/>
        <end position="64"/>
    </location>
</feature>
<dbReference type="Pfam" id="PF17991">
    <property type="entry name" value="Thioredoxin_10"/>
    <property type="match status" value="1"/>
</dbReference>
<dbReference type="InterPro" id="IPR041017">
    <property type="entry name" value="Thioredoxin_10"/>
</dbReference>
<dbReference type="GO" id="GO:0016491">
    <property type="term" value="F:oxidoreductase activity"/>
    <property type="evidence" value="ECO:0007669"/>
    <property type="project" value="InterPro"/>
</dbReference>
<keyword evidence="2" id="KW-1133">Transmembrane helix</keyword>
<protein>
    <submittedName>
        <fullName evidence="4">Cytochrome C biogenesis protein DipZ</fullName>
    </submittedName>
</protein>
<name>A0A917FDL8_9HYPH</name>
<dbReference type="EMBL" id="BMCT01000004">
    <property type="protein sequence ID" value="GGF67944.1"/>
    <property type="molecule type" value="Genomic_DNA"/>
</dbReference>
<comment type="caution">
    <text evidence="4">The sequence shown here is derived from an EMBL/GenBank/DDBJ whole genome shotgun (WGS) entry which is preliminary data.</text>
</comment>
<proteinExistence type="predicted"/>
<dbReference type="Gene3D" id="3.40.30.10">
    <property type="entry name" value="Glutaredoxin"/>
    <property type="match status" value="1"/>
</dbReference>
<dbReference type="Proteomes" id="UP000606044">
    <property type="component" value="Unassembled WGS sequence"/>
</dbReference>
<evidence type="ECO:0000256" key="1">
    <source>
        <dbReference type="SAM" id="MobiDB-lite"/>
    </source>
</evidence>
<reference evidence="4" key="2">
    <citation type="submission" date="2020-09" db="EMBL/GenBank/DDBJ databases">
        <authorList>
            <person name="Sun Q."/>
            <person name="Sedlacek I."/>
        </authorList>
    </citation>
    <scope>NUCLEOTIDE SEQUENCE</scope>
    <source>
        <strain evidence="4">CCM 7897</strain>
    </source>
</reference>
<dbReference type="CDD" id="cd03012">
    <property type="entry name" value="TlpA_like_DipZ_like"/>
    <property type="match status" value="1"/>
</dbReference>
<feature type="domain" description="Thioredoxin" evidence="3">
    <location>
        <begin position="239"/>
        <end position="408"/>
    </location>
</feature>
<dbReference type="RefSeq" id="WP_188579877.1">
    <property type="nucleotide sequence ID" value="NZ_BMCT01000004.1"/>
</dbReference>
<dbReference type="PANTHER" id="PTHR42852:SF13">
    <property type="entry name" value="PROTEIN DIPZ"/>
    <property type="match status" value="1"/>
</dbReference>
<feature type="transmembrane region" description="Helical" evidence="2">
    <location>
        <begin position="6"/>
        <end position="28"/>
    </location>
</feature>
<dbReference type="PROSITE" id="PS51352">
    <property type="entry name" value="THIOREDOXIN_2"/>
    <property type="match status" value="1"/>
</dbReference>
<dbReference type="SUPFAM" id="SSF52833">
    <property type="entry name" value="Thioredoxin-like"/>
    <property type="match status" value="1"/>
</dbReference>
<feature type="transmembrane region" description="Helical" evidence="2">
    <location>
        <begin position="76"/>
        <end position="100"/>
    </location>
</feature>
<dbReference type="InterPro" id="IPR000866">
    <property type="entry name" value="AhpC/TSA"/>
</dbReference>
<keyword evidence="2" id="KW-0472">Membrane</keyword>
<dbReference type="GO" id="GO:0016209">
    <property type="term" value="F:antioxidant activity"/>
    <property type="evidence" value="ECO:0007669"/>
    <property type="project" value="InterPro"/>
</dbReference>
<evidence type="ECO:0000259" key="3">
    <source>
        <dbReference type="PROSITE" id="PS51352"/>
    </source>
</evidence>
<feature type="transmembrane region" description="Helical" evidence="2">
    <location>
        <begin position="121"/>
        <end position="147"/>
    </location>
</feature>
<evidence type="ECO:0000313" key="5">
    <source>
        <dbReference type="Proteomes" id="UP000606044"/>
    </source>
</evidence>
<keyword evidence="5" id="KW-1185">Reference proteome</keyword>
<accession>A0A917FDL8</accession>
<organism evidence="4 5">
    <name type="scientific">Azorhizobium oxalatiphilum</name>
    <dbReference type="NCBI Taxonomy" id="980631"/>
    <lineage>
        <taxon>Bacteria</taxon>
        <taxon>Pseudomonadati</taxon>
        <taxon>Pseudomonadota</taxon>
        <taxon>Alphaproteobacteria</taxon>
        <taxon>Hyphomicrobiales</taxon>
        <taxon>Xanthobacteraceae</taxon>
        <taxon>Azorhizobium</taxon>
    </lineage>
</organism>
<dbReference type="InterPro" id="IPR013766">
    <property type="entry name" value="Thioredoxin_domain"/>
</dbReference>
<gene>
    <name evidence="4" type="ORF">GCM10007301_29580</name>
</gene>